<comment type="caution">
    <text evidence="1">The sequence shown here is derived from an EMBL/GenBank/DDBJ whole genome shotgun (WGS) entry which is preliminary data.</text>
</comment>
<proteinExistence type="predicted"/>
<evidence type="ECO:0000313" key="1">
    <source>
        <dbReference type="EMBL" id="KAK3711831.1"/>
    </source>
</evidence>
<organism evidence="1 2">
    <name type="scientific">Vermiconidia calcicola</name>
    <dbReference type="NCBI Taxonomy" id="1690605"/>
    <lineage>
        <taxon>Eukaryota</taxon>
        <taxon>Fungi</taxon>
        <taxon>Dikarya</taxon>
        <taxon>Ascomycota</taxon>
        <taxon>Pezizomycotina</taxon>
        <taxon>Dothideomycetes</taxon>
        <taxon>Dothideomycetidae</taxon>
        <taxon>Mycosphaerellales</taxon>
        <taxon>Extremaceae</taxon>
        <taxon>Vermiconidia</taxon>
    </lineage>
</organism>
<sequence>MSSHTGPPPKFIVLKADMTGDIWHVAATCALWDLCHDKVEADPPIASVLFPHWKPRPAIIVWEGMGGGDAKSGERAFVYLKDISTAPVVVMISAADEKYLDTLSHTYISRVAEESDKAGPDSWNDALGLAETQLRRDNPNPLKGTNGPRFDKNLIPLVATTAMVMQMMDFVGVPKALDGLGSKMSAGLDDDVKQKFERFLLLNYRIGKVNTQHDTNETIKDSLKKTAAGEMPPALVISIPQMREVLVGMLLRDLDWQNGKISGWMRMESAPSDNAEMAKQAIPAVNSEERFGIMLANLRDGLRLPDTTENFRDRIERRELGIVATNLDVLLAGLEGATASFSSAADPVS</sequence>
<keyword evidence="2" id="KW-1185">Reference proteome</keyword>
<dbReference type="Proteomes" id="UP001281147">
    <property type="component" value="Unassembled WGS sequence"/>
</dbReference>
<reference evidence="1" key="1">
    <citation type="submission" date="2023-07" db="EMBL/GenBank/DDBJ databases">
        <title>Black Yeasts Isolated from many extreme environments.</title>
        <authorList>
            <person name="Coleine C."/>
            <person name="Stajich J.E."/>
            <person name="Selbmann L."/>
        </authorList>
    </citation>
    <scope>NUCLEOTIDE SEQUENCE</scope>
    <source>
        <strain evidence="1">CCFEE 5714</strain>
    </source>
</reference>
<dbReference type="EMBL" id="JAUTXU010000073">
    <property type="protein sequence ID" value="KAK3711831.1"/>
    <property type="molecule type" value="Genomic_DNA"/>
</dbReference>
<gene>
    <name evidence="1" type="ORF">LTR37_009349</name>
</gene>
<evidence type="ECO:0000313" key="2">
    <source>
        <dbReference type="Proteomes" id="UP001281147"/>
    </source>
</evidence>
<protein>
    <submittedName>
        <fullName evidence="1">Uncharacterized protein</fullName>
    </submittedName>
</protein>
<name>A0ACC3N862_9PEZI</name>
<accession>A0ACC3N862</accession>